<dbReference type="InterPro" id="IPR054645">
    <property type="entry name" value="HepB"/>
</dbReference>
<reference evidence="6 7" key="1">
    <citation type="journal article" date="2015" name="Int. J. Syst. Evol. Microbiol.">
        <title>Mariniphaga sediminis sp. nov., isolated from coastal sediment.</title>
        <authorList>
            <person name="Wang F.Q."/>
            <person name="Shen Q.Y."/>
            <person name="Chen G.J."/>
            <person name="Du Z.J."/>
        </authorList>
    </citation>
    <scope>NUCLEOTIDE SEQUENCE [LARGE SCALE GENOMIC DNA]</scope>
    <source>
        <strain evidence="6 7">SY21</strain>
    </source>
</reference>
<keyword evidence="7" id="KW-1185">Reference proteome</keyword>
<dbReference type="SMR" id="A0A399CUK3"/>
<dbReference type="InterPro" id="IPR032518">
    <property type="entry name" value="HepII_N"/>
</dbReference>
<organism evidence="6 7">
    <name type="scientific">Mariniphaga sediminis</name>
    <dbReference type="NCBI Taxonomy" id="1628158"/>
    <lineage>
        <taxon>Bacteria</taxon>
        <taxon>Pseudomonadati</taxon>
        <taxon>Bacteroidota</taxon>
        <taxon>Bacteroidia</taxon>
        <taxon>Marinilabiliales</taxon>
        <taxon>Prolixibacteraceae</taxon>
        <taxon>Mariniphaga</taxon>
    </lineage>
</organism>
<evidence type="ECO:0000259" key="5">
    <source>
        <dbReference type="Pfam" id="PF18675"/>
    </source>
</evidence>
<dbReference type="GO" id="GO:0030313">
    <property type="term" value="C:cell envelope"/>
    <property type="evidence" value="ECO:0007669"/>
    <property type="project" value="UniProtKB-SubCell"/>
</dbReference>
<dbReference type="RefSeq" id="WP_119351492.1">
    <property type="nucleotide sequence ID" value="NZ_QWET01000019.1"/>
</dbReference>
<dbReference type="Proteomes" id="UP000266441">
    <property type="component" value="Unassembled WGS sequence"/>
</dbReference>
<dbReference type="InterPro" id="IPR008929">
    <property type="entry name" value="Chondroitin_lyas"/>
</dbReference>
<feature type="signal peptide" evidence="2">
    <location>
        <begin position="1"/>
        <end position="22"/>
    </location>
</feature>
<sequence>MRRLVCGIIFLLTLNISLFSQPTDCDWKNINGVEIPVPPKEHPRLYLRAHDVPELKNRLENSELQDVWNTLLEMQEDWKPEEIPEEKGWRFYVQQKGLTVRAELNALRYLVTKDKALGRKAVTSVIDTLETASWPHTGDISRAVGRMMVTGAIVYDWCYDVMKEEEKQRYVKALVRLAGMMECGYPPVKQNSVTGHSSEWMIMRDMLSAGIAIYDEFPEMYNLAAARFFKEHLPVRNWFYPAHTYHQGTSYFNVRFASDLFPLWIFDRMGAGNIYHPSQQFVLYDIIYRRRPDGQILPSGDVNYSRDSEKYYSLPMMLAASYYKDEYLNYEFHKDTEIDSRSILYDLLWRDTELGTKKPDDLPLTKYSGSPFGWMIARTGWDENSVIAEMRVNEYNFLNHMHHDAGAFQIYYKGPLAIDAGSYKGSSGGYNSPHNKNFFKRTIAHNSLLVYDPDEKFHAIGYGGADKSKYVQNDGGQRLPGNGWNAPQNLDSMLSQDYETGKILAHGFGPDFHAPDYSYLKGDITKAYTQKVKEAKRSFVFLNLKEEKIPAALIVFDKVVSSNPEFQKYWLLHSIEEPEIKGNQITIKRTKNGDTGMLVNTTLLPASENRDVVPVGGEGKEFWVFGTNYKNDPVPGTDQANERGAWRVEILPKTPAKEDYFLNVMQVTETGQKKLHEVKAISGEKIVGAQLSDRVVTFSKNAETIDRPFDLNVTGKGTFKFMVTDLDAGTWQVHKNGEVYLPAIPVNPGDGILYFEGEQGEYQFFR</sequence>
<evidence type="ECO:0000313" key="7">
    <source>
        <dbReference type="Proteomes" id="UP000266441"/>
    </source>
</evidence>
<dbReference type="InterPro" id="IPR040925">
    <property type="entry name" value="HepII_C"/>
</dbReference>
<protein>
    <submittedName>
        <fullName evidence="6">DUF4962 domain-containing protein</fullName>
    </submittedName>
</protein>
<dbReference type="GO" id="GO:0016829">
    <property type="term" value="F:lyase activity"/>
    <property type="evidence" value="ECO:0007669"/>
    <property type="project" value="InterPro"/>
</dbReference>
<dbReference type="Gene3D" id="2.60.40.2750">
    <property type="match status" value="1"/>
</dbReference>
<dbReference type="Pfam" id="PF07940">
    <property type="entry name" value="Hepar_II_III_C"/>
    <property type="match status" value="1"/>
</dbReference>
<feature type="domain" description="Heparinase II N-terminal" evidence="4">
    <location>
        <begin position="93"/>
        <end position="268"/>
    </location>
</feature>
<dbReference type="EMBL" id="QWET01000019">
    <property type="protein sequence ID" value="RIH63524.1"/>
    <property type="molecule type" value="Genomic_DNA"/>
</dbReference>
<feature type="domain" description="Heparinase II C-terminal" evidence="5">
    <location>
        <begin position="681"/>
        <end position="766"/>
    </location>
</feature>
<feature type="chain" id="PRO_5017372666" evidence="2">
    <location>
        <begin position="23"/>
        <end position="766"/>
    </location>
</feature>
<name>A0A399CUK3_9BACT</name>
<accession>A0A399CUK3</accession>
<evidence type="ECO:0000259" key="4">
    <source>
        <dbReference type="Pfam" id="PF16332"/>
    </source>
</evidence>
<comment type="caution">
    <text evidence="6">The sequence shown here is derived from an EMBL/GenBank/DDBJ whole genome shotgun (WGS) entry which is preliminary data.</text>
</comment>
<dbReference type="SUPFAM" id="SSF48230">
    <property type="entry name" value="Chondroitin AC/alginate lyase"/>
    <property type="match status" value="1"/>
</dbReference>
<evidence type="ECO:0000313" key="6">
    <source>
        <dbReference type="EMBL" id="RIH63524.1"/>
    </source>
</evidence>
<dbReference type="Pfam" id="PF16332">
    <property type="entry name" value="DUF4962"/>
    <property type="match status" value="1"/>
</dbReference>
<dbReference type="NCBIfam" id="NF045571">
    <property type="entry name" value="HepHepsulflyase"/>
    <property type="match status" value="1"/>
</dbReference>
<dbReference type="Gene3D" id="2.70.98.70">
    <property type="match status" value="1"/>
</dbReference>
<gene>
    <name evidence="6" type="ORF">D1164_19025</name>
</gene>
<evidence type="ECO:0000256" key="2">
    <source>
        <dbReference type="SAM" id="SignalP"/>
    </source>
</evidence>
<dbReference type="InterPro" id="IPR012480">
    <property type="entry name" value="Hepar_II_III_C"/>
</dbReference>
<dbReference type="Pfam" id="PF18675">
    <property type="entry name" value="HepII_C"/>
    <property type="match status" value="1"/>
</dbReference>
<keyword evidence="2" id="KW-0732">Signal</keyword>
<feature type="domain" description="Heparinase II/III-like C-terminal" evidence="3">
    <location>
        <begin position="373"/>
        <end position="454"/>
    </location>
</feature>
<dbReference type="AlphaFoldDB" id="A0A399CUK3"/>
<evidence type="ECO:0000259" key="3">
    <source>
        <dbReference type="Pfam" id="PF07940"/>
    </source>
</evidence>
<dbReference type="OrthoDB" id="9147455at2"/>
<comment type="subcellular location">
    <subcellularLocation>
        <location evidence="1">Cell envelope</location>
    </subcellularLocation>
</comment>
<evidence type="ECO:0000256" key="1">
    <source>
        <dbReference type="ARBA" id="ARBA00004196"/>
    </source>
</evidence>
<dbReference type="Gene3D" id="1.50.10.100">
    <property type="entry name" value="Chondroitin AC/alginate lyase"/>
    <property type="match status" value="1"/>
</dbReference>
<proteinExistence type="predicted"/>